<reference evidence="3" key="2">
    <citation type="journal article" date="2021" name="J Anim Sci Technol">
        <title>Complete genome sequence of Paenibacillus konkukensis sp. nov. SK3146 as a potential probiotic strain.</title>
        <authorList>
            <person name="Jung H.I."/>
            <person name="Park S."/>
            <person name="Niu K.M."/>
            <person name="Lee S.W."/>
            <person name="Kothari D."/>
            <person name="Yi K.J."/>
            <person name="Kim S.K."/>
        </authorList>
    </citation>
    <scope>NUCLEOTIDE SEQUENCE</scope>
    <source>
        <strain evidence="3">SK3146</strain>
    </source>
</reference>
<keyword evidence="4" id="KW-1185">Reference proteome</keyword>
<reference evidence="3" key="1">
    <citation type="submission" date="2018-02" db="EMBL/GenBank/DDBJ databases">
        <authorList>
            <person name="Kim S.-K."/>
            <person name="Jung H.-I."/>
            <person name="Lee S.-W."/>
        </authorList>
    </citation>
    <scope>NUCLEOTIDE SEQUENCE</scope>
    <source>
        <strain evidence="3">SK3146</strain>
    </source>
</reference>
<dbReference type="InterPro" id="IPR012337">
    <property type="entry name" value="RNaseH-like_sf"/>
</dbReference>
<dbReference type="Pfam" id="PF13482">
    <property type="entry name" value="RNase_H_2"/>
    <property type="match status" value="1"/>
</dbReference>
<feature type="region of interest" description="Disordered" evidence="1">
    <location>
        <begin position="412"/>
        <end position="433"/>
    </location>
</feature>
<feature type="region of interest" description="Disordered" evidence="1">
    <location>
        <begin position="1"/>
        <end position="25"/>
    </location>
</feature>
<feature type="domain" description="YprB ribonuclease H-like" evidence="2">
    <location>
        <begin position="111"/>
        <end position="277"/>
    </location>
</feature>
<evidence type="ECO:0000313" key="4">
    <source>
        <dbReference type="Proteomes" id="UP001057134"/>
    </source>
</evidence>
<evidence type="ECO:0000313" key="3">
    <source>
        <dbReference type="EMBL" id="UQZ81640.1"/>
    </source>
</evidence>
<evidence type="ECO:0000256" key="1">
    <source>
        <dbReference type="SAM" id="MobiDB-lite"/>
    </source>
</evidence>
<protein>
    <recommendedName>
        <fullName evidence="2">YprB ribonuclease H-like domain-containing protein</fullName>
    </recommendedName>
</protein>
<accession>A0ABY4RIK6</accession>
<gene>
    <name evidence="3" type="ORF">SK3146_00796</name>
</gene>
<dbReference type="Gene3D" id="1.25.40.10">
    <property type="entry name" value="Tetratricopeptide repeat domain"/>
    <property type="match status" value="1"/>
</dbReference>
<proteinExistence type="predicted"/>
<dbReference type="SUPFAM" id="SSF48452">
    <property type="entry name" value="TPR-like"/>
    <property type="match status" value="1"/>
</dbReference>
<dbReference type="PANTHER" id="PTHR38462">
    <property type="entry name" value="EXONUCLEASE-LIKE PROTEIN"/>
    <property type="match status" value="1"/>
</dbReference>
<feature type="region of interest" description="Disordered" evidence="1">
    <location>
        <begin position="449"/>
        <end position="488"/>
    </location>
</feature>
<dbReference type="RefSeq" id="WP_249863865.1">
    <property type="nucleotide sequence ID" value="NZ_CP027059.1"/>
</dbReference>
<dbReference type="PANTHER" id="PTHR38462:SF1">
    <property type="entry name" value="YPRB RIBONUCLEASE H-LIKE DOMAIN-CONTAINING PROTEIN"/>
    <property type="match status" value="1"/>
</dbReference>
<dbReference type="Proteomes" id="UP001057134">
    <property type="component" value="Chromosome"/>
</dbReference>
<evidence type="ECO:0000259" key="2">
    <source>
        <dbReference type="Pfam" id="PF13482"/>
    </source>
</evidence>
<dbReference type="InterPro" id="IPR038720">
    <property type="entry name" value="YprB_RNase_H-like_dom"/>
</dbReference>
<name>A0ABY4RIK6_9BACL</name>
<dbReference type="InterPro" id="IPR011990">
    <property type="entry name" value="TPR-like_helical_dom_sf"/>
</dbReference>
<dbReference type="SUPFAM" id="SSF53098">
    <property type="entry name" value="Ribonuclease H-like"/>
    <property type="match status" value="1"/>
</dbReference>
<organism evidence="3 4">
    <name type="scientific">Paenibacillus konkukensis</name>
    <dbReference type="NCBI Taxonomy" id="2020716"/>
    <lineage>
        <taxon>Bacteria</taxon>
        <taxon>Bacillati</taxon>
        <taxon>Bacillota</taxon>
        <taxon>Bacilli</taxon>
        <taxon>Bacillales</taxon>
        <taxon>Paenibacillaceae</taxon>
        <taxon>Paenibacillus</taxon>
    </lineage>
</organism>
<sequence length="488" mass="55399">MSSLREKLLRHKKPGGTGAASAEPEGAAAAAAVVSEAKPAADGSEWAEIGAHLEHNERGSFVLRRVAYEGSYSHGRYRLNELQGQSDYLMSILLPGDVEAVQSGLSYEQLLYLDTETTGLGIGAGNVPFMIGIGFYEGQRLVVEQMFIRNPGEELAMLHHLEGRLKRHPYLVSYNGKTFDWPLIKNRYILNRMPSEPDIAGHLDFLYPSRSLWRHTLPSCRLGKVEEERLHVTREEDVPGSLAPTLYFQYLAEKDVSVVKGIFVHNELDLLSLAGLSIHFSRVLQGKYALAEMELEEQYRLGLWFDKLGLETDAEPIFERLRTLLLQPEPDEETAEYLLPLAQVYKQRHRYEEAVRLWSAYVERKGQRGTASTEPYIELSMHYEHREKRLALALEFAEQALGKTRLRQSLLRPRGQEAAASRGKKALTDEQRKQQAVLAGMEKRIERLRRKLEREEQAGRSKRSVPGASAGRKRAAREESGYWMDSLI</sequence>
<dbReference type="Gene3D" id="3.30.420.10">
    <property type="entry name" value="Ribonuclease H-like superfamily/Ribonuclease H"/>
    <property type="match status" value="1"/>
</dbReference>
<dbReference type="InterPro" id="IPR036397">
    <property type="entry name" value="RNaseH_sf"/>
</dbReference>
<dbReference type="EMBL" id="CP027059">
    <property type="protein sequence ID" value="UQZ81640.1"/>
    <property type="molecule type" value="Genomic_DNA"/>
</dbReference>